<dbReference type="EMBL" id="AYRZ02000005">
    <property type="protein sequence ID" value="PHT82568.1"/>
    <property type="molecule type" value="Genomic_DNA"/>
</dbReference>
<keyword evidence="2" id="KW-0472">Membrane</keyword>
<dbReference type="PANTHER" id="PTHR24121">
    <property type="entry name" value="NO MECHANORECEPTOR POTENTIAL C, ISOFORM D-RELATED"/>
    <property type="match status" value="1"/>
</dbReference>
<feature type="domain" description="PGG" evidence="3">
    <location>
        <begin position="2"/>
        <end position="75"/>
    </location>
</feature>
<feature type="repeat" description="ANK" evidence="1">
    <location>
        <begin position="91"/>
        <end position="112"/>
    </location>
</feature>
<dbReference type="PANTHER" id="PTHR24121:SF22">
    <property type="entry name" value="PROTEIN ACCELERATED CELL DEATH 6-LIKE"/>
    <property type="match status" value="1"/>
</dbReference>
<dbReference type="AlphaFoldDB" id="A0A2G2ZKP9"/>
<keyword evidence="2" id="KW-0812">Transmembrane</keyword>
<evidence type="ECO:0000256" key="1">
    <source>
        <dbReference type="PROSITE-ProRule" id="PRU00023"/>
    </source>
</evidence>
<name>A0A2G2ZKP9_CAPAN</name>
<keyword evidence="2" id="KW-1133">Transmembrane helix</keyword>
<dbReference type="PROSITE" id="PS50088">
    <property type="entry name" value="ANK_REPEAT"/>
    <property type="match status" value="2"/>
</dbReference>
<dbReference type="InterPro" id="IPR036770">
    <property type="entry name" value="Ankyrin_rpt-contain_sf"/>
</dbReference>
<sequence>MAILIRKTAFRAFVVSDAIAFSCSAVPIFIYFLMADVSTEPQSKKIVPKLYVLSGTFQCFSMLAVVIAFAMGFVRQVIAITPALLCCKNKKNETALHLAANKGHKDVVEVLLHGIDVAEQAVGINTETLMRMTDDGGDTALHKAMRTGCVDTVRLLVEQDPDFEFPANNAGESPLYLAAESGLVKCLSEILEHCNRPTYCGPCGRTALHAAIIQKHLGTHFGF</sequence>
<reference evidence="4 5" key="2">
    <citation type="journal article" date="2017" name="Genome Biol.">
        <title>New reference genome sequences of hot pepper reveal the massive evolution of plant disease-resistance genes by retroduplication.</title>
        <authorList>
            <person name="Kim S."/>
            <person name="Park J."/>
            <person name="Yeom S.I."/>
            <person name="Kim Y.M."/>
            <person name="Seo E."/>
            <person name="Kim K.T."/>
            <person name="Kim M.S."/>
            <person name="Lee J.M."/>
            <person name="Cheong K."/>
            <person name="Shin H.S."/>
            <person name="Kim S.B."/>
            <person name="Han K."/>
            <person name="Lee J."/>
            <person name="Park M."/>
            <person name="Lee H.A."/>
            <person name="Lee H.Y."/>
            <person name="Lee Y."/>
            <person name="Oh S."/>
            <person name="Lee J.H."/>
            <person name="Choi E."/>
            <person name="Choi E."/>
            <person name="Lee S.E."/>
            <person name="Jeon J."/>
            <person name="Kim H."/>
            <person name="Choi G."/>
            <person name="Song H."/>
            <person name="Lee J."/>
            <person name="Lee S.C."/>
            <person name="Kwon J.K."/>
            <person name="Lee H.Y."/>
            <person name="Koo N."/>
            <person name="Hong Y."/>
            <person name="Kim R.W."/>
            <person name="Kang W.H."/>
            <person name="Huh J.H."/>
            <person name="Kang B.C."/>
            <person name="Yang T.J."/>
            <person name="Lee Y.H."/>
            <person name="Bennetzen J.L."/>
            <person name="Choi D."/>
        </authorList>
    </citation>
    <scope>NUCLEOTIDE SEQUENCE [LARGE SCALE GENOMIC DNA]</scope>
    <source>
        <strain evidence="5">cv. CM334</strain>
    </source>
</reference>
<dbReference type="Gramene" id="PHT82568">
    <property type="protein sequence ID" value="PHT82568"/>
    <property type="gene ID" value="T459_15583"/>
</dbReference>
<feature type="transmembrane region" description="Helical" evidence="2">
    <location>
        <begin position="12"/>
        <end position="35"/>
    </location>
</feature>
<dbReference type="PROSITE" id="PS50297">
    <property type="entry name" value="ANK_REP_REGION"/>
    <property type="match status" value="2"/>
</dbReference>
<keyword evidence="1" id="KW-0040">ANK repeat</keyword>
<dbReference type="SMART" id="SM00248">
    <property type="entry name" value="ANK"/>
    <property type="match status" value="3"/>
</dbReference>
<dbReference type="OMA" id="NTALHCT"/>
<evidence type="ECO:0000313" key="4">
    <source>
        <dbReference type="EMBL" id="PHT82568.1"/>
    </source>
</evidence>
<accession>A0A2G2ZKP9</accession>
<evidence type="ECO:0000256" key="2">
    <source>
        <dbReference type="SAM" id="Phobius"/>
    </source>
</evidence>
<dbReference type="SUPFAM" id="SSF48403">
    <property type="entry name" value="Ankyrin repeat"/>
    <property type="match status" value="1"/>
</dbReference>
<keyword evidence="5" id="KW-1185">Reference proteome</keyword>
<reference evidence="4 5" key="1">
    <citation type="journal article" date="2014" name="Nat. Genet.">
        <title>Genome sequence of the hot pepper provides insights into the evolution of pungency in Capsicum species.</title>
        <authorList>
            <person name="Kim S."/>
            <person name="Park M."/>
            <person name="Yeom S.I."/>
            <person name="Kim Y.M."/>
            <person name="Lee J.M."/>
            <person name="Lee H.A."/>
            <person name="Seo E."/>
            <person name="Choi J."/>
            <person name="Cheong K."/>
            <person name="Kim K.T."/>
            <person name="Jung K."/>
            <person name="Lee G.W."/>
            <person name="Oh S.K."/>
            <person name="Bae C."/>
            <person name="Kim S.B."/>
            <person name="Lee H.Y."/>
            <person name="Kim S.Y."/>
            <person name="Kim M.S."/>
            <person name="Kang B.C."/>
            <person name="Jo Y.D."/>
            <person name="Yang H.B."/>
            <person name="Jeong H.J."/>
            <person name="Kang W.H."/>
            <person name="Kwon J.K."/>
            <person name="Shin C."/>
            <person name="Lim J.Y."/>
            <person name="Park J.H."/>
            <person name="Huh J.H."/>
            <person name="Kim J.S."/>
            <person name="Kim B.D."/>
            <person name="Cohen O."/>
            <person name="Paran I."/>
            <person name="Suh M.C."/>
            <person name="Lee S.B."/>
            <person name="Kim Y.K."/>
            <person name="Shin Y."/>
            <person name="Noh S.J."/>
            <person name="Park J."/>
            <person name="Seo Y.S."/>
            <person name="Kwon S.Y."/>
            <person name="Kim H.A."/>
            <person name="Park J.M."/>
            <person name="Kim H.J."/>
            <person name="Choi S.B."/>
            <person name="Bosland P.W."/>
            <person name="Reeves G."/>
            <person name="Jo S.H."/>
            <person name="Lee B.W."/>
            <person name="Cho H.T."/>
            <person name="Choi H.S."/>
            <person name="Lee M.S."/>
            <person name="Yu Y."/>
            <person name="Do Choi Y."/>
            <person name="Park B.S."/>
            <person name="van Deynze A."/>
            <person name="Ashrafi H."/>
            <person name="Hill T."/>
            <person name="Kim W.T."/>
            <person name="Pai H.S."/>
            <person name="Ahn H.K."/>
            <person name="Yeam I."/>
            <person name="Giovannoni J.J."/>
            <person name="Rose J.K."/>
            <person name="Sorensen I."/>
            <person name="Lee S.J."/>
            <person name="Kim R.W."/>
            <person name="Choi I.Y."/>
            <person name="Choi B.S."/>
            <person name="Lim J.S."/>
            <person name="Lee Y.H."/>
            <person name="Choi D."/>
        </authorList>
    </citation>
    <scope>NUCLEOTIDE SEQUENCE [LARGE SCALE GENOMIC DNA]</scope>
    <source>
        <strain evidence="5">cv. CM334</strain>
    </source>
</reference>
<dbReference type="Pfam" id="PF00023">
    <property type="entry name" value="Ank"/>
    <property type="match status" value="1"/>
</dbReference>
<feature type="transmembrane region" description="Helical" evidence="2">
    <location>
        <begin position="55"/>
        <end position="74"/>
    </location>
</feature>
<comment type="caution">
    <text evidence="4">The sequence shown here is derived from an EMBL/GenBank/DDBJ whole genome shotgun (WGS) entry which is preliminary data.</text>
</comment>
<feature type="repeat" description="ANK" evidence="1">
    <location>
        <begin position="136"/>
        <end position="168"/>
    </location>
</feature>
<evidence type="ECO:0000313" key="5">
    <source>
        <dbReference type="Proteomes" id="UP000222542"/>
    </source>
</evidence>
<dbReference type="Pfam" id="PF13962">
    <property type="entry name" value="PGG"/>
    <property type="match status" value="1"/>
</dbReference>
<dbReference type="Pfam" id="PF12796">
    <property type="entry name" value="Ank_2"/>
    <property type="match status" value="1"/>
</dbReference>
<evidence type="ECO:0000259" key="3">
    <source>
        <dbReference type="Pfam" id="PF13962"/>
    </source>
</evidence>
<gene>
    <name evidence="4" type="ORF">T459_15583</name>
</gene>
<proteinExistence type="predicted"/>
<dbReference type="InterPro" id="IPR002110">
    <property type="entry name" value="Ankyrin_rpt"/>
</dbReference>
<protein>
    <recommendedName>
        <fullName evidence="3">PGG domain-containing protein</fullName>
    </recommendedName>
</protein>
<dbReference type="Proteomes" id="UP000222542">
    <property type="component" value="Unassembled WGS sequence"/>
</dbReference>
<dbReference type="InterPro" id="IPR026961">
    <property type="entry name" value="PGG_dom"/>
</dbReference>
<dbReference type="Gene3D" id="1.25.40.20">
    <property type="entry name" value="Ankyrin repeat-containing domain"/>
    <property type="match status" value="1"/>
</dbReference>
<organism evidence="4 5">
    <name type="scientific">Capsicum annuum</name>
    <name type="common">Capsicum pepper</name>
    <dbReference type="NCBI Taxonomy" id="4072"/>
    <lineage>
        <taxon>Eukaryota</taxon>
        <taxon>Viridiplantae</taxon>
        <taxon>Streptophyta</taxon>
        <taxon>Embryophyta</taxon>
        <taxon>Tracheophyta</taxon>
        <taxon>Spermatophyta</taxon>
        <taxon>Magnoliopsida</taxon>
        <taxon>eudicotyledons</taxon>
        <taxon>Gunneridae</taxon>
        <taxon>Pentapetalae</taxon>
        <taxon>asterids</taxon>
        <taxon>lamiids</taxon>
        <taxon>Solanales</taxon>
        <taxon>Solanaceae</taxon>
        <taxon>Solanoideae</taxon>
        <taxon>Capsiceae</taxon>
        <taxon>Capsicum</taxon>
    </lineage>
</organism>